<dbReference type="InterPro" id="IPR029044">
    <property type="entry name" value="Nucleotide-diphossugar_trans"/>
</dbReference>
<protein>
    <submittedName>
        <fullName evidence="5">Glycosyl transferase family 2</fullName>
    </submittedName>
</protein>
<name>A0A239BVP8_9BACT</name>
<reference evidence="5 6" key="1">
    <citation type="submission" date="2017-06" db="EMBL/GenBank/DDBJ databases">
        <authorList>
            <person name="Kim H.J."/>
            <person name="Triplett B.A."/>
        </authorList>
    </citation>
    <scope>NUCLEOTIDE SEQUENCE [LARGE SCALE GENOMIC DNA]</scope>
    <source>
        <strain evidence="5 6">DSM 13116</strain>
    </source>
</reference>
<dbReference type="Proteomes" id="UP000198324">
    <property type="component" value="Unassembled WGS sequence"/>
</dbReference>
<proteinExistence type="inferred from homology"/>
<organism evidence="5 6">
    <name type="scientific">Humidesulfovibrio mexicanus</name>
    <dbReference type="NCBI Taxonomy" id="147047"/>
    <lineage>
        <taxon>Bacteria</taxon>
        <taxon>Pseudomonadati</taxon>
        <taxon>Thermodesulfobacteriota</taxon>
        <taxon>Desulfovibrionia</taxon>
        <taxon>Desulfovibrionales</taxon>
        <taxon>Desulfovibrionaceae</taxon>
        <taxon>Humidesulfovibrio</taxon>
    </lineage>
</organism>
<evidence type="ECO:0000259" key="4">
    <source>
        <dbReference type="Pfam" id="PF00535"/>
    </source>
</evidence>
<keyword evidence="6" id="KW-1185">Reference proteome</keyword>
<sequence length="347" mass="37515">MIAASVIVPTLNRADLLAGCLQSLAAQDVPAGDFEVLVVDNGSTDGTAALCAEAPERFGLNRLAGLRCVVEPEPGLLSGRHRGALEAKGGVLVFVDDDIVAAPGWLSALLRAFDDPRVHLAGGPSVGRFAVAPPEWFAHFQRRDPWGESCPALSLIHMGHEPRMVEPHFVWGLNYAIRRQTLFDLGGFHPDCIPARLQHFQGDGETGLSFKLARGGHLCAYAPGALVEHCIPASRLTLDAFWRRFFYQGVCDSYTAIRRLGAVPPKPEAEALAQSSLAAHHGPGRTEPELSRIHQGYAQGYLFHNAAVAASPALLGWVLRRDYFDYRPPTLEPGAAERIAALREAAQ</sequence>
<accession>A0A239BVP8</accession>
<dbReference type="InterPro" id="IPR001173">
    <property type="entry name" value="Glyco_trans_2-like"/>
</dbReference>
<dbReference type="Pfam" id="PF00535">
    <property type="entry name" value="Glycos_transf_2"/>
    <property type="match status" value="1"/>
</dbReference>
<dbReference type="PANTHER" id="PTHR43179:SF12">
    <property type="entry name" value="GALACTOFURANOSYLTRANSFERASE GLFT2"/>
    <property type="match status" value="1"/>
</dbReference>
<comment type="similarity">
    <text evidence="1">Belongs to the glycosyltransferase 2 family.</text>
</comment>
<dbReference type="CDD" id="cd00761">
    <property type="entry name" value="Glyco_tranf_GTA_type"/>
    <property type="match status" value="1"/>
</dbReference>
<dbReference type="AlphaFoldDB" id="A0A239BVP8"/>
<dbReference type="Gene3D" id="3.90.550.10">
    <property type="entry name" value="Spore Coat Polysaccharide Biosynthesis Protein SpsA, Chain A"/>
    <property type="match status" value="1"/>
</dbReference>
<dbReference type="EMBL" id="FZOC01000006">
    <property type="protein sequence ID" value="SNS11980.1"/>
    <property type="molecule type" value="Genomic_DNA"/>
</dbReference>
<evidence type="ECO:0000313" key="6">
    <source>
        <dbReference type="Proteomes" id="UP000198324"/>
    </source>
</evidence>
<evidence type="ECO:0000256" key="3">
    <source>
        <dbReference type="ARBA" id="ARBA00022679"/>
    </source>
</evidence>
<dbReference type="GO" id="GO:0016757">
    <property type="term" value="F:glycosyltransferase activity"/>
    <property type="evidence" value="ECO:0007669"/>
    <property type="project" value="UniProtKB-KW"/>
</dbReference>
<evidence type="ECO:0000313" key="5">
    <source>
        <dbReference type="EMBL" id="SNS11980.1"/>
    </source>
</evidence>
<evidence type="ECO:0000256" key="1">
    <source>
        <dbReference type="ARBA" id="ARBA00006739"/>
    </source>
</evidence>
<keyword evidence="3 5" id="KW-0808">Transferase</keyword>
<keyword evidence="2" id="KW-0328">Glycosyltransferase</keyword>
<dbReference type="PANTHER" id="PTHR43179">
    <property type="entry name" value="RHAMNOSYLTRANSFERASE WBBL"/>
    <property type="match status" value="1"/>
</dbReference>
<dbReference type="SUPFAM" id="SSF53448">
    <property type="entry name" value="Nucleotide-diphospho-sugar transferases"/>
    <property type="match status" value="1"/>
</dbReference>
<evidence type="ECO:0000256" key="2">
    <source>
        <dbReference type="ARBA" id="ARBA00022676"/>
    </source>
</evidence>
<gene>
    <name evidence="5" type="ORF">SAMN04488503_2828</name>
</gene>
<feature type="domain" description="Glycosyltransferase 2-like" evidence="4">
    <location>
        <begin position="5"/>
        <end position="139"/>
    </location>
</feature>
<dbReference type="RefSeq" id="WP_179217039.1">
    <property type="nucleotide sequence ID" value="NZ_FZOC01000006.1"/>
</dbReference>